<protein>
    <submittedName>
        <fullName evidence="1">Uncharacterized protein</fullName>
    </submittedName>
</protein>
<comment type="caution">
    <text evidence="1">The sequence shown here is derived from an EMBL/GenBank/DDBJ whole genome shotgun (WGS) entry which is preliminary data.</text>
</comment>
<dbReference type="EMBL" id="VSSQ01092642">
    <property type="protein sequence ID" value="MPN37784.1"/>
    <property type="molecule type" value="Genomic_DNA"/>
</dbReference>
<reference evidence="1" key="1">
    <citation type="submission" date="2019-08" db="EMBL/GenBank/DDBJ databases">
        <authorList>
            <person name="Kucharzyk K."/>
            <person name="Murdoch R.W."/>
            <person name="Higgins S."/>
            <person name="Loffler F."/>
        </authorList>
    </citation>
    <scope>NUCLEOTIDE SEQUENCE</scope>
</reference>
<evidence type="ECO:0000313" key="1">
    <source>
        <dbReference type="EMBL" id="MPN37784.1"/>
    </source>
</evidence>
<proteinExistence type="predicted"/>
<dbReference type="AlphaFoldDB" id="A0A645HNU6"/>
<organism evidence="1">
    <name type="scientific">bioreactor metagenome</name>
    <dbReference type="NCBI Taxonomy" id="1076179"/>
    <lineage>
        <taxon>unclassified sequences</taxon>
        <taxon>metagenomes</taxon>
        <taxon>ecological metagenomes</taxon>
    </lineage>
</organism>
<sequence length="130" mass="14429">MVFDEYELFFARADVELDDHVRIALDDFGDLAVAAVDETFLLIGVGLEQRIIHLIGLARILVHIGEMLDADRDRREAALLGRGYLDVEQADLAHRKSERVVALSIDGGRRVGKCALDGYRRADFGSAFNG</sequence>
<gene>
    <name evidence="1" type="ORF">SDC9_185305</name>
</gene>
<name>A0A645HNU6_9ZZZZ</name>
<accession>A0A645HNU6</accession>